<reference evidence="1 2" key="1">
    <citation type="submission" date="2023-01" db="EMBL/GenBank/DDBJ databases">
        <authorList>
            <person name="Kreplak J."/>
        </authorList>
    </citation>
    <scope>NUCLEOTIDE SEQUENCE [LARGE SCALE GENOMIC DNA]</scope>
</reference>
<protein>
    <submittedName>
        <fullName evidence="1">Uncharacterized protein</fullName>
    </submittedName>
</protein>
<dbReference type="AlphaFoldDB" id="A0AAV1AGZ7"/>
<sequence length="163" mass="18883">MPLVISSLSACFRFKFRQDPPQRFFMNFVSMSSIQILTSYSDSSSSSYLHRFEHATHDLRISAVIAISPCSRSQLRRFLRDVEIQKTRENLQKKSFNLKTMMSGLQKVKREFSCAGFMRCAFNRNKFPESLLRKRNTFEFTRKHLHNIIGATTANSKGLEVSA</sequence>
<name>A0AAV1AGZ7_VICFA</name>
<gene>
    <name evidence="1" type="ORF">VFH_IV139560</name>
</gene>
<accession>A0AAV1AGZ7</accession>
<dbReference type="Proteomes" id="UP001157006">
    <property type="component" value="Chromosome 4"/>
</dbReference>
<evidence type="ECO:0000313" key="1">
    <source>
        <dbReference type="EMBL" id="CAI8609566.1"/>
    </source>
</evidence>
<keyword evidence="2" id="KW-1185">Reference proteome</keyword>
<evidence type="ECO:0000313" key="2">
    <source>
        <dbReference type="Proteomes" id="UP001157006"/>
    </source>
</evidence>
<proteinExistence type="predicted"/>
<dbReference type="EMBL" id="OX451739">
    <property type="protein sequence ID" value="CAI8609566.1"/>
    <property type="molecule type" value="Genomic_DNA"/>
</dbReference>
<organism evidence="1 2">
    <name type="scientific">Vicia faba</name>
    <name type="common">Broad bean</name>
    <name type="synonym">Faba vulgaris</name>
    <dbReference type="NCBI Taxonomy" id="3906"/>
    <lineage>
        <taxon>Eukaryota</taxon>
        <taxon>Viridiplantae</taxon>
        <taxon>Streptophyta</taxon>
        <taxon>Embryophyta</taxon>
        <taxon>Tracheophyta</taxon>
        <taxon>Spermatophyta</taxon>
        <taxon>Magnoliopsida</taxon>
        <taxon>eudicotyledons</taxon>
        <taxon>Gunneridae</taxon>
        <taxon>Pentapetalae</taxon>
        <taxon>rosids</taxon>
        <taxon>fabids</taxon>
        <taxon>Fabales</taxon>
        <taxon>Fabaceae</taxon>
        <taxon>Papilionoideae</taxon>
        <taxon>50 kb inversion clade</taxon>
        <taxon>NPAAA clade</taxon>
        <taxon>Hologalegina</taxon>
        <taxon>IRL clade</taxon>
        <taxon>Fabeae</taxon>
        <taxon>Vicia</taxon>
    </lineage>
</organism>